<dbReference type="GO" id="GO:0005829">
    <property type="term" value="C:cytosol"/>
    <property type="evidence" value="ECO:0007669"/>
    <property type="project" value="TreeGrafter"/>
</dbReference>
<comment type="caution">
    <text evidence="2">The sequence shown here is derived from an EMBL/GenBank/DDBJ whole genome shotgun (WGS) entry which is preliminary data.</text>
</comment>
<dbReference type="Proteomes" id="UP001165080">
    <property type="component" value="Unassembled WGS sequence"/>
</dbReference>
<evidence type="ECO:0000313" key="2">
    <source>
        <dbReference type="EMBL" id="GLC50705.1"/>
    </source>
</evidence>
<organism evidence="2 3">
    <name type="scientific">Pleodorina starrii</name>
    <dbReference type="NCBI Taxonomy" id="330485"/>
    <lineage>
        <taxon>Eukaryota</taxon>
        <taxon>Viridiplantae</taxon>
        <taxon>Chlorophyta</taxon>
        <taxon>core chlorophytes</taxon>
        <taxon>Chlorophyceae</taxon>
        <taxon>CS clade</taxon>
        <taxon>Chlamydomonadales</taxon>
        <taxon>Volvocaceae</taxon>
        <taxon>Pleodorina</taxon>
    </lineage>
</organism>
<dbReference type="PANTHER" id="PTHR33962">
    <property type="entry name" value="RECQ-MEDIATED GENOME INSTABILITY PROTEIN 2 RMI2"/>
    <property type="match status" value="1"/>
</dbReference>
<evidence type="ECO:0000313" key="3">
    <source>
        <dbReference type="Proteomes" id="UP001165080"/>
    </source>
</evidence>
<gene>
    <name evidence="2" type="primary">PLESTMB000339</name>
    <name evidence="2" type="ORF">PLESTB_000410200</name>
</gene>
<dbReference type="PANTHER" id="PTHR33962:SF1">
    <property type="entry name" value="RECQ-MEDIATED GENOME INSTABILITY PROTEIN 2"/>
    <property type="match status" value="1"/>
</dbReference>
<keyword evidence="3" id="KW-1185">Reference proteome</keyword>
<dbReference type="GO" id="GO:0043007">
    <property type="term" value="P:maintenance of rDNA"/>
    <property type="evidence" value="ECO:0007669"/>
    <property type="project" value="TreeGrafter"/>
</dbReference>
<dbReference type="GO" id="GO:0006281">
    <property type="term" value="P:DNA repair"/>
    <property type="evidence" value="ECO:0007669"/>
    <property type="project" value="TreeGrafter"/>
</dbReference>
<dbReference type="GO" id="GO:2000042">
    <property type="term" value="P:negative regulation of double-strand break repair via homologous recombination"/>
    <property type="evidence" value="ECO:0007669"/>
    <property type="project" value="TreeGrafter"/>
</dbReference>
<name>A0A9W6BF87_9CHLO</name>
<proteinExistence type="predicted"/>
<dbReference type="Pfam" id="PF16100">
    <property type="entry name" value="RMI2"/>
    <property type="match status" value="1"/>
</dbReference>
<feature type="region of interest" description="Disordered" evidence="1">
    <location>
        <begin position="93"/>
        <end position="135"/>
    </location>
</feature>
<dbReference type="Gene3D" id="2.40.50.140">
    <property type="entry name" value="Nucleic acid-binding proteins"/>
    <property type="match status" value="1"/>
</dbReference>
<dbReference type="GO" id="GO:0016607">
    <property type="term" value="C:nuclear speck"/>
    <property type="evidence" value="ECO:0007669"/>
    <property type="project" value="TreeGrafter"/>
</dbReference>
<dbReference type="AlphaFoldDB" id="A0A9W6BF87"/>
<reference evidence="2 3" key="1">
    <citation type="journal article" date="2023" name="Commun. Biol.">
        <title>Reorganization of the ancestral sex-determining regions during the evolution of trioecy in Pleodorina starrii.</title>
        <authorList>
            <person name="Takahashi K."/>
            <person name="Suzuki S."/>
            <person name="Kawai-Toyooka H."/>
            <person name="Yamamoto K."/>
            <person name="Hamaji T."/>
            <person name="Ootsuki R."/>
            <person name="Yamaguchi H."/>
            <person name="Kawachi M."/>
            <person name="Higashiyama T."/>
            <person name="Nozaki H."/>
        </authorList>
    </citation>
    <scope>NUCLEOTIDE SEQUENCE [LARGE SCALE GENOMIC DNA]</scope>
    <source>
        <strain evidence="2 3">NIES-4479</strain>
    </source>
</reference>
<dbReference type="InterPro" id="IPR012340">
    <property type="entry name" value="NA-bd_OB-fold"/>
</dbReference>
<sequence length="160" mass="17635">MAQNQVSAAVKILTGQLAYLTSANKKFKTIDGLEFQRVWVQGYVANVSPDGNSFEVTDNTGPPLMVYRRASAGEHVPASGEYVLAVGKLGLKRSAKKDDSNRSQEDDPDKGRASGKRRKEWQLAAQKVRPLSGASRRAGLWQQEVRFLHHTVYPKLAPQG</sequence>
<evidence type="ECO:0000256" key="1">
    <source>
        <dbReference type="SAM" id="MobiDB-lite"/>
    </source>
</evidence>
<protein>
    <submittedName>
        <fullName evidence="2">Uncharacterized protein</fullName>
    </submittedName>
</protein>
<dbReference type="InterPro" id="IPR032245">
    <property type="entry name" value="RMI2"/>
</dbReference>
<accession>A0A9W6BF87</accession>
<dbReference type="EMBL" id="BRXU01000003">
    <property type="protein sequence ID" value="GLC50705.1"/>
    <property type="molecule type" value="Genomic_DNA"/>
</dbReference>
<dbReference type="GO" id="GO:0033045">
    <property type="term" value="P:regulation of sister chromatid segregation"/>
    <property type="evidence" value="ECO:0007669"/>
    <property type="project" value="TreeGrafter"/>
</dbReference>
<feature type="compositionally biased region" description="Basic and acidic residues" evidence="1">
    <location>
        <begin position="96"/>
        <end position="112"/>
    </location>
</feature>